<evidence type="ECO:0000256" key="2">
    <source>
        <dbReference type="ARBA" id="ARBA00004651"/>
    </source>
</evidence>
<evidence type="ECO:0000256" key="14">
    <source>
        <dbReference type="ARBA" id="ARBA00023098"/>
    </source>
</evidence>
<keyword evidence="21" id="KW-1185">Reference proteome</keyword>
<dbReference type="UniPathway" id="UPA00557">
    <property type="reaction ID" value="UER00614"/>
</dbReference>
<feature type="transmembrane region" description="Helical" evidence="19">
    <location>
        <begin position="80"/>
        <end position="97"/>
    </location>
</feature>
<evidence type="ECO:0000256" key="11">
    <source>
        <dbReference type="ARBA" id="ARBA00022692"/>
    </source>
</evidence>
<evidence type="ECO:0000313" key="21">
    <source>
        <dbReference type="Proteomes" id="UP000245647"/>
    </source>
</evidence>
<feature type="transmembrane region" description="Helical" evidence="19">
    <location>
        <begin position="57"/>
        <end position="74"/>
    </location>
</feature>
<evidence type="ECO:0000313" key="20">
    <source>
        <dbReference type="EMBL" id="PWG82645.1"/>
    </source>
</evidence>
<dbReference type="GO" id="GO:0005886">
    <property type="term" value="C:plasma membrane"/>
    <property type="evidence" value="ECO:0007669"/>
    <property type="project" value="UniProtKB-SubCell"/>
</dbReference>
<feature type="transmembrane region" description="Helical" evidence="19">
    <location>
        <begin position="109"/>
        <end position="130"/>
    </location>
</feature>
<evidence type="ECO:0000256" key="10">
    <source>
        <dbReference type="ARBA" id="ARBA00022679"/>
    </source>
</evidence>
<comment type="subcellular location">
    <subcellularLocation>
        <location evidence="2">Cell membrane</location>
        <topology evidence="2">Multi-pass membrane protein</topology>
    </subcellularLocation>
</comment>
<dbReference type="Proteomes" id="UP000245647">
    <property type="component" value="Unassembled WGS sequence"/>
</dbReference>
<comment type="pathway">
    <text evidence="4">Lipid metabolism.</text>
</comment>
<evidence type="ECO:0000256" key="8">
    <source>
        <dbReference type="ARBA" id="ARBA00022475"/>
    </source>
</evidence>
<evidence type="ECO:0000256" key="7">
    <source>
        <dbReference type="ARBA" id="ARBA00019373"/>
    </source>
</evidence>
<name>A0A2U2PML8_9SPHI</name>
<evidence type="ECO:0000256" key="1">
    <source>
        <dbReference type="ARBA" id="ARBA00001698"/>
    </source>
</evidence>
<keyword evidence="12 18" id="KW-0548">Nucleotidyltransferase</keyword>
<organism evidence="20 21">
    <name type="scientific">Pararcticibacter amylolyticus</name>
    <dbReference type="NCBI Taxonomy" id="2173175"/>
    <lineage>
        <taxon>Bacteria</taxon>
        <taxon>Pseudomonadati</taxon>
        <taxon>Bacteroidota</taxon>
        <taxon>Sphingobacteriia</taxon>
        <taxon>Sphingobacteriales</taxon>
        <taxon>Sphingobacteriaceae</taxon>
        <taxon>Pararcticibacter</taxon>
    </lineage>
</organism>
<feature type="transmembrane region" description="Helical" evidence="19">
    <location>
        <begin position="6"/>
        <end position="36"/>
    </location>
</feature>
<dbReference type="GO" id="GO:0016024">
    <property type="term" value="P:CDP-diacylglycerol biosynthetic process"/>
    <property type="evidence" value="ECO:0007669"/>
    <property type="project" value="UniProtKB-UniPathway"/>
</dbReference>
<keyword evidence="10 18" id="KW-0808">Transferase</keyword>
<keyword evidence="14" id="KW-0443">Lipid metabolism</keyword>
<comment type="catalytic activity">
    <reaction evidence="1 18">
        <text>a 1,2-diacyl-sn-glycero-3-phosphate + CTP + H(+) = a CDP-1,2-diacyl-sn-glycerol + diphosphate</text>
        <dbReference type="Rhea" id="RHEA:16229"/>
        <dbReference type="ChEBI" id="CHEBI:15378"/>
        <dbReference type="ChEBI" id="CHEBI:33019"/>
        <dbReference type="ChEBI" id="CHEBI:37563"/>
        <dbReference type="ChEBI" id="CHEBI:58332"/>
        <dbReference type="ChEBI" id="CHEBI:58608"/>
        <dbReference type="EC" id="2.7.7.41"/>
    </reaction>
</comment>
<dbReference type="OrthoDB" id="9799199at2"/>
<sequence>MKTRAITGFFFVLVMLSSVLLGEITFVIFFSLLGLLSLDEFYRLVKTDEIRPLRAGGILLGLTAFIAFILHLILNKDLSLLLAVIPVSVILCIAELYRKERKPFHSVSYTFLGVLMVIAPFCFYIGAAFAGGEYNYHYSLGFLILLWSSDTGAYLAGMKFGKNKLFERHSPKKTWEGFLGGMFMSLLAAFILSTQFTGISQVSWAVMSLIIVVCGTFGDLFESMLKRSMEVKDSGSLLPGHGGLLDRFDGLLLSAPLVYVYLYCVFQYN</sequence>
<evidence type="ECO:0000256" key="15">
    <source>
        <dbReference type="ARBA" id="ARBA00023136"/>
    </source>
</evidence>
<dbReference type="EMBL" id="QEAS01000001">
    <property type="protein sequence ID" value="PWG82645.1"/>
    <property type="molecule type" value="Genomic_DNA"/>
</dbReference>
<keyword evidence="9" id="KW-0444">Lipid biosynthesis</keyword>
<accession>A0A2U2PML8</accession>
<evidence type="ECO:0000256" key="4">
    <source>
        <dbReference type="ARBA" id="ARBA00005189"/>
    </source>
</evidence>
<keyword evidence="11 18" id="KW-0812">Transmembrane</keyword>
<comment type="caution">
    <text evidence="20">The sequence shown here is derived from an EMBL/GenBank/DDBJ whole genome shotgun (WGS) entry which is preliminary data.</text>
</comment>
<dbReference type="PANTHER" id="PTHR46382:SF1">
    <property type="entry name" value="PHOSPHATIDATE CYTIDYLYLTRANSFERASE"/>
    <property type="match status" value="1"/>
</dbReference>
<evidence type="ECO:0000256" key="18">
    <source>
        <dbReference type="RuleBase" id="RU003938"/>
    </source>
</evidence>
<feature type="transmembrane region" description="Helical" evidence="19">
    <location>
        <begin position="136"/>
        <end position="156"/>
    </location>
</feature>
<comment type="similarity">
    <text evidence="5 18">Belongs to the CDS family.</text>
</comment>
<comment type="pathway">
    <text evidence="3 18">Phospholipid metabolism; CDP-diacylglycerol biosynthesis; CDP-diacylglycerol from sn-glycerol 3-phosphate: step 3/3.</text>
</comment>
<proteinExistence type="inferred from homology"/>
<keyword evidence="13 19" id="KW-1133">Transmembrane helix</keyword>
<dbReference type="RefSeq" id="WP_109414064.1">
    <property type="nucleotide sequence ID" value="NZ_QEAS01000001.1"/>
</dbReference>
<protein>
    <recommendedName>
        <fullName evidence="7 18">Phosphatidate cytidylyltransferase</fullName>
        <ecNumber evidence="6 18">2.7.7.41</ecNumber>
    </recommendedName>
</protein>
<evidence type="ECO:0000256" key="5">
    <source>
        <dbReference type="ARBA" id="ARBA00010185"/>
    </source>
</evidence>
<feature type="transmembrane region" description="Helical" evidence="19">
    <location>
        <begin position="202"/>
        <end position="221"/>
    </location>
</feature>
<evidence type="ECO:0000256" key="6">
    <source>
        <dbReference type="ARBA" id="ARBA00012487"/>
    </source>
</evidence>
<dbReference type="EC" id="2.7.7.41" evidence="6 18"/>
<dbReference type="GO" id="GO:0004605">
    <property type="term" value="F:phosphatidate cytidylyltransferase activity"/>
    <property type="evidence" value="ECO:0007669"/>
    <property type="project" value="UniProtKB-EC"/>
</dbReference>
<evidence type="ECO:0000256" key="13">
    <source>
        <dbReference type="ARBA" id="ARBA00022989"/>
    </source>
</evidence>
<evidence type="ECO:0000256" key="19">
    <source>
        <dbReference type="SAM" id="Phobius"/>
    </source>
</evidence>
<dbReference type="Pfam" id="PF01148">
    <property type="entry name" value="CTP_transf_1"/>
    <property type="match status" value="1"/>
</dbReference>
<gene>
    <name evidence="20" type="ORF">DDR33_01945</name>
</gene>
<keyword evidence="8" id="KW-1003">Cell membrane</keyword>
<evidence type="ECO:0000256" key="16">
    <source>
        <dbReference type="ARBA" id="ARBA00023209"/>
    </source>
</evidence>
<reference evidence="20 21" key="1">
    <citation type="submission" date="2018-04" db="EMBL/GenBank/DDBJ databases">
        <title>Pedobacter chongqingensis sp. nov., isolated from a rottenly hemp rope.</title>
        <authorList>
            <person name="Cai Y."/>
        </authorList>
    </citation>
    <scope>NUCLEOTIDE SEQUENCE [LARGE SCALE GENOMIC DNA]</scope>
    <source>
        <strain evidence="20 21">FJ4-8</strain>
    </source>
</reference>
<feature type="transmembrane region" description="Helical" evidence="19">
    <location>
        <begin position="177"/>
        <end position="196"/>
    </location>
</feature>
<dbReference type="InterPro" id="IPR000374">
    <property type="entry name" value="PC_trans"/>
</dbReference>
<keyword evidence="17" id="KW-1208">Phospholipid metabolism</keyword>
<evidence type="ECO:0000256" key="9">
    <source>
        <dbReference type="ARBA" id="ARBA00022516"/>
    </source>
</evidence>
<keyword evidence="15 19" id="KW-0472">Membrane</keyword>
<dbReference type="AlphaFoldDB" id="A0A2U2PML8"/>
<evidence type="ECO:0000256" key="17">
    <source>
        <dbReference type="ARBA" id="ARBA00023264"/>
    </source>
</evidence>
<evidence type="ECO:0000256" key="3">
    <source>
        <dbReference type="ARBA" id="ARBA00005119"/>
    </source>
</evidence>
<evidence type="ECO:0000256" key="12">
    <source>
        <dbReference type="ARBA" id="ARBA00022695"/>
    </source>
</evidence>
<dbReference type="PANTHER" id="PTHR46382">
    <property type="entry name" value="PHOSPHATIDATE CYTIDYLYLTRANSFERASE"/>
    <property type="match status" value="1"/>
</dbReference>
<dbReference type="PROSITE" id="PS01315">
    <property type="entry name" value="CDS"/>
    <property type="match status" value="1"/>
</dbReference>
<keyword evidence="16" id="KW-0594">Phospholipid biosynthesis</keyword>